<dbReference type="VEuPathDB" id="TriTrypDB:TcCLB.511749.9"/>
<dbReference type="VEuPathDB" id="TriTrypDB:TcCL_ESM04933"/>
<evidence type="ECO:0000313" key="3">
    <source>
        <dbReference type="Proteomes" id="UP000246078"/>
    </source>
</evidence>
<dbReference type="VEuPathDB" id="TriTrypDB:TCDM_01413"/>
<dbReference type="EMBL" id="PRFC01000277">
    <property type="protein sequence ID" value="PWU94562.1"/>
    <property type="molecule type" value="Genomic_DNA"/>
</dbReference>
<dbReference type="InterPro" id="IPR013783">
    <property type="entry name" value="Ig-like_fold"/>
</dbReference>
<sequence length="159" mass="17381">MSKKTYEFGPLIVPGGVVSAQSSSFKKNRQLNESLSTINRSAVLSNKESGAQDTMTFTNTGIFPAEVSLSFGKEKETNFSVTPNKFTLSVGETANVVLRAAPETIGEVFSTLVVTVRDNPTPWFVNVSCVGTRPAVTLNGKKELLVQYGRCLIKREWEK</sequence>
<feature type="domain" description="Cep192-like" evidence="1">
    <location>
        <begin position="48"/>
        <end position="120"/>
    </location>
</feature>
<dbReference type="GO" id="GO:0003341">
    <property type="term" value="P:cilium movement"/>
    <property type="evidence" value="ECO:0007669"/>
    <property type="project" value="TreeGrafter"/>
</dbReference>
<dbReference type="VEuPathDB" id="TriTrypDB:TcG_02277"/>
<dbReference type="Gene3D" id="2.60.40.10">
    <property type="entry name" value="Immunoglobulins"/>
    <property type="match status" value="1"/>
</dbReference>
<gene>
    <name evidence="2" type="ORF">C3747_277g33</name>
</gene>
<dbReference type="GO" id="GO:1904158">
    <property type="term" value="P:axonemal central apparatus assembly"/>
    <property type="evidence" value="ECO:0007669"/>
    <property type="project" value="TreeGrafter"/>
</dbReference>
<evidence type="ECO:0000259" key="1">
    <source>
        <dbReference type="Pfam" id="PF22067"/>
    </source>
</evidence>
<dbReference type="AlphaFoldDB" id="A0A2V2VGK7"/>
<reference evidence="2 3" key="1">
    <citation type="journal article" date="2018" name="Microb. Genom.">
        <title>Expanding an expanded genome: long-read sequencing of Trypanosoma cruzi.</title>
        <authorList>
            <person name="Berna L."/>
            <person name="Rodriguez M."/>
            <person name="Chiribao M.L."/>
            <person name="Parodi-Talice A."/>
            <person name="Pita S."/>
            <person name="Rijo G."/>
            <person name="Alvarez-Valin F."/>
            <person name="Robello C."/>
        </authorList>
    </citation>
    <scope>NUCLEOTIDE SEQUENCE [LARGE SCALE GENOMIC DNA]</scope>
    <source>
        <strain evidence="2 3">TCC</strain>
    </source>
</reference>
<dbReference type="VEuPathDB" id="TriTrypDB:TcCLB.507023.220"/>
<dbReference type="PANTHER" id="PTHR23053:SF0">
    <property type="entry name" value="HYDROCEPHALUS-INDUCING PROTEIN HOMOLOG"/>
    <property type="match status" value="1"/>
</dbReference>
<accession>A0A2V2VGK7</accession>
<proteinExistence type="predicted"/>
<evidence type="ECO:0000313" key="2">
    <source>
        <dbReference type="EMBL" id="PWU94562.1"/>
    </source>
</evidence>
<dbReference type="VEuPathDB" id="TriTrypDB:TcYC6_0096790"/>
<dbReference type="VEuPathDB" id="TriTrypDB:C3747_277g33"/>
<name>A0A2V2VGK7_TRYCR</name>
<comment type="caution">
    <text evidence="2">The sequence shown here is derived from an EMBL/GenBank/DDBJ whole genome shotgun (WGS) entry which is preliminary data.</text>
</comment>
<protein>
    <recommendedName>
        <fullName evidence="1">Cep192-like domain-containing protein</fullName>
    </recommendedName>
</protein>
<dbReference type="InterPro" id="IPR054089">
    <property type="entry name" value="Cep192-like_D3"/>
</dbReference>
<dbReference type="VEuPathDB" id="TriTrypDB:C4B63_18g57"/>
<organism evidence="2 3">
    <name type="scientific">Trypanosoma cruzi</name>
    <dbReference type="NCBI Taxonomy" id="5693"/>
    <lineage>
        <taxon>Eukaryota</taxon>
        <taxon>Discoba</taxon>
        <taxon>Euglenozoa</taxon>
        <taxon>Kinetoplastea</taxon>
        <taxon>Metakinetoplastina</taxon>
        <taxon>Trypanosomatida</taxon>
        <taxon>Trypanosomatidae</taxon>
        <taxon>Trypanosoma</taxon>
        <taxon>Schizotrypanum</taxon>
    </lineage>
</organism>
<dbReference type="VEuPathDB" id="TriTrypDB:Tc_MARK_1934"/>
<dbReference type="PANTHER" id="PTHR23053">
    <property type="entry name" value="DLEC1 DELETED IN LUNG AND ESOPHAGEAL CANCER 1"/>
    <property type="match status" value="1"/>
</dbReference>
<dbReference type="GO" id="GO:0005930">
    <property type="term" value="C:axoneme"/>
    <property type="evidence" value="ECO:0007669"/>
    <property type="project" value="TreeGrafter"/>
</dbReference>
<dbReference type="Pfam" id="PF22067">
    <property type="entry name" value="Cep192_D3"/>
    <property type="match status" value="1"/>
</dbReference>
<dbReference type="VEuPathDB" id="TriTrypDB:TCSYLVIO_003224"/>
<dbReference type="VEuPathDB" id="TriTrypDB:BCY84_00999"/>
<dbReference type="InterPro" id="IPR033305">
    <property type="entry name" value="Hydin-like"/>
</dbReference>
<dbReference type="Proteomes" id="UP000246078">
    <property type="component" value="Unassembled WGS sequence"/>
</dbReference>
<dbReference type="VEuPathDB" id="TriTrypDB:ECC02_000307"/>
<dbReference type="VEuPathDB" id="TriTrypDB:TcBrA4_0029260"/>